<dbReference type="InterPro" id="IPR015443">
    <property type="entry name" value="Aldose_1-epimerase"/>
</dbReference>
<dbReference type="AlphaFoldDB" id="A0A4Q7MLN1"/>
<dbReference type="PANTHER" id="PTHR10091">
    <property type="entry name" value="ALDOSE-1-EPIMERASE"/>
    <property type="match status" value="1"/>
</dbReference>
<evidence type="ECO:0000256" key="13">
    <source>
        <dbReference type="PIRSR" id="PIRSR005096-2"/>
    </source>
</evidence>
<dbReference type="Pfam" id="PF01263">
    <property type="entry name" value="Aldose_epim"/>
    <property type="match status" value="1"/>
</dbReference>
<evidence type="ECO:0000256" key="3">
    <source>
        <dbReference type="ARBA" id="ARBA00005028"/>
    </source>
</evidence>
<evidence type="ECO:0000256" key="2">
    <source>
        <dbReference type="ARBA" id="ARBA00001913"/>
    </source>
</evidence>
<evidence type="ECO:0000313" key="16">
    <source>
        <dbReference type="Proteomes" id="UP000293874"/>
    </source>
</evidence>
<dbReference type="SUPFAM" id="SSF74650">
    <property type="entry name" value="Galactose mutarotase-like"/>
    <property type="match status" value="1"/>
</dbReference>
<dbReference type="CDD" id="cd09019">
    <property type="entry name" value="galactose_mutarotase_like"/>
    <property type="match status" value="1"/>
</dbReference>
<dbReference type="InterPro" id="IPR018052">
    <property type="entry name" value="Ald1_epimerase_CS"/>
</dbReference>
<accession>A0A4Q7MLN1</accession>
<dbReference type="InterPro" id="IPR011013">
    <property type="entry name" value="Gal_mutarotase_sf_dom"/>
</dbReference>
<evidence type="ECO:0000256" key="6">
    <source>
        <dbReference type="ARBA" id="ARBA00013185"/>
    </source>
</evidence>
<comment type="cofactor">
    <cofactor evidence="2">
        <name>Ca(2+)</name>
        <dbReference type="ChEBI" id="CHEBI:29108"/>
    </cofactor>
</comment>
<evidence type="ECO:0000256" key="8">
    <source>
        <dbReference type="ARBA" id="ARBA00022837"/>
    </source>
</evidence>
<dbReference type="InterPro" id="IPR008183">
    <property type="entry name" value="Aldose_1/G6P_1-epimerase"/>
</dbReference>
<dbReference type="RefSeq" id="WP_130543580.1">
    <property type="nucleotide sequence ID" value="NZ_CP042431.1"/>
</dbReference>
<keyword evidence="9 11" id="KW-0413">Isomerase</keyword>
<comment type="subunit">
    <text evidence="5">Monomer.</text>
</comment>
<protein>
    <recommendedName>
        <fullName evidence="7 11">Aldose 1-epimerase</fullName>
        <ecNumber evidence="6 11">5.1.3.3</ecNumber>
    </recommendedName>
</protein>
<comment type="caution">
    <text evidence="15">The sequence shown here is derived from an EMBL/GenBank/DDBJ whole genome shotgun (WGS) entry which is preliminary data.</text>
</comment>
<dbReference type="PANTHER" id="PTHR10091:SF0">
    <property type="entry name" value="GALACTOSE MUTAROTASE"/>
    <property type="match status" value="1"/>
</dbReference>
<dbReference type="GO" id="GO:0033499">
    <property type="term" value="P:galactose catabolic process via UDP-galactose, Leloir pathway"/>
    <property type="evidence" value="ECO:0007669"/>
    <property type="project" value="TreeGrafter"/>
</dbReference>
<reference evidence="15 16" key="1">
    <citation type="submission" date="2019-02" db="EMBL/GenBank/DDBJ databases">
        <title>Genomic Encyclopedia of Type Strains, Phase IV (KMG-IV): sequencing the most valuable type-strain genomes for metagenomic binning, comparative biology and taxonomic classification.</title>
        <authorList>
            <person name="Goeker M."/>
        </authorList>
    </citation>
    <scope>NUCLEOTIDE SEQUENCE [LARGE SCALE GENOMIC DNA]</scope>
    <source>
        <strain evidence="15 16">DSM 18116</strain>
    </source>
</reference>
<feature type="binding site" evidence="14">
    <location>
        <begin position="88"/>
        <end position="89"/>
    </location>
    <ligand>
        <name>beta-D-galactose</name>
        <dbReference type="ChEBI" id="CHEBI:27667"/>
    </ligand>
</feature>
<evidence type="ECO:0000256" key="9">
    <source>
        <dbReference type="ARBA" id="ARBA00023235"/>
    </source>
</evidence>
<sequence length="360" mass="39570">MKYATAQETGEKASVTVLPYNGDERILRVRLRNRNIIVELTNIGSAITAIYTPGKNDGLKNIVAGYADLKNYLHNPDYYGVVVGRYANRIAAGHFSINGKEYQVSVNNGSNHLHGGVQGFSHKFWTVTSVKENEQQCSVVFSYNSADGEEGYPGNMSVSVEYQLDDAGRLHIHYSATTDKSTPVNLTNHSYFNLTGFEQPSILDHLLEVNASAYTEKSENDTPTGQILSVTGTALDFRKPGKLSKGVDQFPADMGYDHNFVLDKSEGNDLEKAAVLSEASSGRTVTVYTTKPGMQLYTANFWNGSIIGQQGVAYRQHGGVALETQSFPDSVHHPHFPSTILHPGEQYRTTTIFEFGIIAE</sequence>
<evidence type="ECO:0000256" key="12">
    <source>
        <dbReference type="PIRSR" id="PIRSR005096-1"/>
    </source>
</evidence>
<feature type="binding site" evidence="13">
    <location>
        <position position="257"/>
    </location>
    <ligand>
        <name>beta-D-galactose</name>
        <dbReference type="ChEBI" id="CHEBI:27667"/>
    </ligand>
</feature>
<gene>
    <name evidence="15" type="ORF">EV199_5060</name>
</gene>
<evidence type="ECO:0000256" key="7">
    <source>
        <dbReference type="ARBA" id="ARBA00014165"/>
    </source>
</evidence>
<feature type="binding site" evidence="14">
    <location>
        <begin position="189"/>
        <end position="191"/>
    </location>
    <ligand>
        <name>beta-D-galactose</name>
        <dbReference type="ChEBI" id="CHEBI:27667"/>
    </ligand>
</feature>
<keyword evidence="16" id="KW-1185">Reference proteome</keyword>
<evidence type="ECO:0000256" key="1">
    <source>
        <dbReference type="ARBA" id="ARBA00001614"/>
    </source>
</evidence>
<dbReference type="EMBL" id="SGXA01000003">
    <property type="protein sequence ID" value="RZS69226.1"/>
    <property type="molecule type" value="Genomic_DNA"/>
</dbReference>
<dbReference type="NCBIfam" id="NF008277">
    <property type="entry name" value="PRK11055.1"/>
    <property type="match status" value="1"/>
</dbReference>
<evidence type="ECO:0000256" key="4">
    <source>
        <dbReference type="ARBA" id="ARBA00006206"/>
    </source>
</evidence>
<dbReference type="GO" id="GO:0006006">
    <property type="term" value="P:glucose metabolic process"/>
    <property type="evidence" value="ECO:0007669"/>
    <property type="project" value="TreeGrafter"/>
</dbReference>
<dbReference type="EC" id="5.1.3.3" evidence="6 11"/>
<feature type="active site" description="Proton acceptor" evidence="12">
    <location>
        <position position="323"/>
    </location>
</feature>
<organism evidence="15 16">
    <name type="scientific">Pseudobacter ginsenosidimutans</name>
    <dbReference type="NCBI Taxonomy" id="661488"/>
    <lineage>
        <taxon>Bacteria</taxon>
        <taxon>Pseudomonadati</taxon>
        <taxon>Bacteroidota</taxon>
        <taxon>Chitinophagia</taxon>
        <taxon>Chitinophagales</taxon>
        <taxon>Chitinophagaceae</taxon>
        <taxon>Pseudobacter</taxon>
    </lineage>
</organism>
<comment type="pathway">
    <text evidence="3 11">Carbohydrate metabolism; hexose metabolism.</text>
</comment>
<comment type="similarity">
    <text evidence="4 11">Belongs to the aldose epimerase family.</text>
</comment>
<dbReference type="Proteomes" id="UP000293874">
    <property type="component" value="Unassembled WGS sequence"/>
</dbReference>
<dbReference type="InterPro" id="IPR014718">
    <property type="entry name" value="GH-type_carb-bd"/>
</dbReference>
<dbReference type="OrthoDB" id="9779408at2"/>
<dbReference type="PIRSF" id="PIRSF005096">
    <property type="entry name" value="GALM"/>
    <property type="match status" value="1"/>
</dbReference>
<evidence type="ECO:0000256" key="11">
    <source>
        <dbReference type="PIRNR" id="PIRNR005096"/>
    </source>
</evidence>
<dbReference type="UniPathway" id="UPA00242"/>
<keyword evidence="8" id="KW-0106">Calcium</keyword>
<evidence type="ECO:0000256" key="10">
    <source>
        <dbReference type="ARBA" id="ARBA00023277"/>
    </source>
</evidence>
<dbReference type="GO" id="GO:0030246">
    <property type="term" value="F:carbohydrate binding"/>
    <property type="evidence" value="ECO:0007669"/>
    <property type="project" value="InterPro"/>
</dbReference>
<keyword evidence="10 11" id="KW-0119">Carbohydrate metabolism</keyword>
<comment type="catalytic activity">
    <reaction evidence="1 11">
        <text>alpha-D-glucose = beta-D-glucose</text>
        <dbReference type="Rhea" id="RHEA:10264"/>
        <dbReference type="ChEBI" id="CHEBI:15903"/>
        <dbReference type="ChEBI" id="CHEBI:17925"/>
        <dbReference type="EC" id="5.1.3.3"/>
    </reaction>
</comment>
<dbReference type="GO" id="GO:0004034">
    <property type="term" value="F:aldose 1-epimerase activity"/>
    <property type="evidence" value="ECO:0007669"/>
    <property type="project" value="UniProtKB-EC"/>
</dbReference>
<evidence type="ECO:0000256" key="5">
    <source>
        <dbReference type="ARBA" id="ARBA00011245"/>
    </source>
</evidence>
<dbReference type="Gene3D" id="2.70.98.10">
    <property type="match status" value="1"/>
</dbReference>
<feature type="active site" description="Proton donor" evidence="12">
    <location>
        <position position="189"/>
    </location>
</feature>
<proteinExistence type="inferred from homology"/>
<dbReference type="PROSITE" id="PS00545">
    <property type="entry name" value="ALDOSE_1_EPIMERASE"/>
    <property type="match status" value="1"/>
</dbReference>
<dbReference type="InterPro" id="IPR047215">
    <property type="entry name" value="Galactose_mutarotase-like"/>
</dbReference>
<evidence type="ECO:0000313" key="15">
    <source>
        <dbReference type="EMBL" id="RZS69226.1"/>
    </source>
</evidence>
<evidence type="ECO:0000256" key="14">
    <source>
        <dbReference type="PIRSR" id="PIRSR005096-3"/>
    </source>
</evidence>
<name>A0A4Q7MLN1_9BACT</name>